<feature type="region of interest" description="Disordered" evidence="3">
    <location>
        <begin position="109"/>
        <end position="144"/>
    </location>
</feature>
<feature type="transmembrane region" description="Helical" evidence="4">
    <location>
        <begin position="80"/>
        <end position="99"/>
    </location>
</feature>
<comment type="subcellular location">
    <subcellularLocation>
        <location evidence="1">Membrane</location>
        <topology evidence="1">Multi-pass membrane protein</topology>
    </subcellularLocation>
</comment>
<evidence type="ECO:0000256" key="4">
    <source>
        <dbReference type="SAM" id="Phobius"/>
    </source>
</evidence>
<dbReference type="Proteomes" id="UP000612746">
    <property type="component" value="Unassembled WGS sequence"/>
</dbReference>
<dbReference type="InterPro" id="IPR020846">
    <property type="entry name" value="MFS_dom"/>
</dbReference>
<keyword evidence="7" id="KW-1185">Reference proteome</keyword>
<dbReference type="Pfam" id="PF07690">
    <property type="entry name" value="MFS_1"/>
    <property type="match status" value="1"/>
</dbReference>
<dbReference type="OrthoDB" id="5567124at2759"/>
<evidence type="ECO:0000259" key="5">
    <source>
        <dbReference type="PROSITE" id="PS50850"/>
    </source>
</evidence>
<evidence type="ECO:0000313" key="6">
    <source>
        <dbReference type="EMBL" id="KAG2179490.1"/>
    </source>
</evidence>
<dbReference type="GO" id="GO:0016020">
    <property type="term" value="C:membrane"/>
    <property type="evidence" value="ECO:0007669"/>
    <property type="project" value="UniProtKB-SubCell"/>
</dbReference>
<keyword evidence="4" id="KW-0472">Membrane</keyword>
<evidence type="ECO:0000313" key="7">
    <source>
        <dbReference type="Proteomes" id="UP000612746"/>
    </source>
</evidence>
<dbReference type="PANTHER" id="PTHR11360:SF284">
    <property type="entry name" value="EG:103B4.3 PROTEIN-RELATED"/>
    <property type="match status" value="1"/>
</dbReference>
<feature type="transmembrane region" description="Helical" evidence="4">
    <location>
        <begin position="12"/>
        <end position="36"/>
    </location>
</feature>
<accession>A0A8H7PTL6</accession>
<dbReference type="PANTHER" id="PTHR11360">
    <property type="entry name" value="MONOCARBOXYLATE TRANSPORTER"/>
    <property type="match status" value="1"/>
</dbReference>
<protein>
    <recommendedName>
        <fullName evidence="5">Major facilitator superfamily (MFS) profile domain-containing protein</fullName>
    </recommendedName>
</protein>
<dbReference type="CDD" id="cd17355">
    <property type="entry name" value="MFS_YcxA_like"/>
    <property type="match status" value="1"/>
</dbReference>
<keyword evidence="4" id="KW-1133">Transmembrane helix</keyword>
<dbReference type="Gene3D" id="1.20.1250.20">
    <property type="entry name" value="MFS general substrate transporter like domains"/>
    <property type="match status" value="1"/>
</dbReference>
<evidence type="ECO:0000256" key="3">
    <source>
        <dbReference type="SAM" id="MobiDB-lite"/>
    </source>
</evidence>
<name>A0A8H7PTL6_9FUNG</name>
<proteinExistence type="inferred from homology"/>
<feature type="transmembrane region" description="Helical" evidence="4">
    <location>
        <begin position="286"/>
        <end position="310"/>
    </location>
</feature>
<dbReference type="GO" id="GO:0022857">
    <property type="term" value="F:transmembrane transporter activity"/>
    <property type="evidence" value="ECO:0007669"/>
    <property type="project" value="InterPro"/>
</dbReference>
<feature type="transmembrane region" description="Helical" evidence="4">
    <location>
        <begin position="255"/>
        <end position="274"/>
    </location>
</feature>
<feature type="compositionally biased region" description="Low complexity" evidence="3">
    <location>
        <begin position="125"/>
        <end position="137"/>
    </location>
</feature>
<dbReference type="SUPFAM" id="SSF103473">
    <property type="entry name" value="MFS general substrate transporter"/>
    <property type="match status" value="1"/>
</dbReference>
<comment type="caution">
    <text evidence="6">The sequence shown here is derived from an EMBL/GenBank/DDBJ whole genome shotgun (WGS) entry which is preliminary data.</text>
</comment>
<gene>
    <name evidence="6" type="ORF">INT44_006336</name>
</gene>
<dbReference type="AlphaFoldDB" id="A0A8H7PTL6"/>
<dbReference type="InterPro" id="IPR050327">
    <property type="entry name" value="Proton-linked_MCT"/>
</dbReference>
<keyword evidence="4" id="KW-0812">Transmembrane</keyword>
<feature type="transmembrane region" description="Helical" evidence="4">
    <location>
        <begin position="230"/>
        <end position="249"/>
    </location>
</feature>
<comment type="similarity">
    <text evidence="2">Belongs to the major facilitator superfamily. Monocarboxylate porter (TC 2.A.1.13) family.</text>
</comment>
<feature type="domain" description="Major facilitator superfamily (MFS) profile" evidence="5">
    <location>
        <begin position="1"/>
        <end position="345"/>
    </location>
</feature>
<feature type="transmembrane region" description="Helical" evidence="4">
    <location>
        <begin position="322"/>
        <end position="340"/>
    </location>
</feature>
<feature type="transmembrane region" description="Helical" evidence="4">
    <location>
        <begin position="200"/>
        <end position="223"/>
    </location>
</feature>
<feature type="transmembrane region" description="Helical" evidence="4">
    <location>
        <begin position="48"/>
        <end position="68"/>
    </location>
</feature>
<evidence type="ECO:0000256" key="2">
    <source>
        <dbReference type="ARBA" id="ARBA00006727"/>
    </source>
</evidence>
<reference evidence="6" key="1">
    <citation type="submission" date="2020-12" db="EMBL/GenBank/DDBJ databases">
        <title>Metabolic potential, ecology and presence of endohyphal bacteria is reflected in genomic diversity of Mucoromycotina.</title>
        <authorList>
            <person name="Muszewska A."/>
            <person name="Okrasinska A."/>
            <person name="Steczkiewicz K."/>
            <person name="Drgas O."/>
            <person name="Orlowska M."/>
            <person name="Perlinska-Lenart U."/>
            <person name="Aleksandrzak-Piekarczyk T."/>
            <person name="Szatraj K."/>
            <person name="Zielenkiewicz U."/>
            <person name="Pilsyk S."/>
            <person name="Malc E."/>
            <person name="Mieczkowski P."/>
            <person name="Kruszewska J.S."/>
            <person name="Biernat P."/>
            <person name="Pawlowska J."/>
        </authorList>
    </citation>
    <scope>NUCLEOTIDE SEQUENCE</scope>
    <source>
        <strain evidence="6">WA0000051536</strain>
    </source>
</reference>
<dbReference type="PROSITE" id="PS50850">
    <property type="entry name" value="MFS"/>
    <property type="match status" value="1"/>
</dbReference>
<dbReference type="InterPro" id="IPR036259">
    <property type="entry name" value="MFS_trans_sf"/>
</dbReference>
<feature type="transmembrane region" description="Helical" evidence="4">
    <location>
        <begin position="160"/>
        <end position="180"/>
    </location>
</feature>
<dbReference type="InterPro" id="IPR011701">
    <property type="entry name" value="MFS"/>
</dbReference>
<dbReference type="EMBL" id="JAEPRA010000010">
    <property type="protein sequence ID" value="KAG2179490.1"/>
    <property type="molecule type" value="Genomic_DNA"/>
</dbReference>
<evidence type="ECO:0000256" key="1">
    <source>
        <dbReference type="ARBA" id="ARBA00004141"/>
    </source>
</evidence>
<organism evidence="6 7">
    <name type="scientific">Umbelopsis vinacea</name>
    <dbReference type="NCBI Taxonomy" id="44442"/>
    <lineage>
        <taxon>Eukaryota</taxon>
        <taxon>Fungi</taxon>
        <taxon>Fungi incertae sedis</taxon>
        <taxon>Mucoromycota</taxon>
        <taxon>Mucoromycotina</taxon>
        <taxon>Umbelopsidomycetes</taxon>
        <taxon>Umbelopsidales</taxon>
        <taxon>Umbelopsidaceae</taxon>
        <taxon>Umbelopsis</taxon>
    </lineage>
</organism>
<sequence>MHFCTSSLPGLFIFAMGIVVGGAAGGNSFPVVLSSVGRRFPQGSKRQSMAFGIVSSTGSLGQGCFLPIANTMITNMGWKWSLVVFAILAFAVSPLAIFLRTVDQTPAETTIVDEEQPEKKTADQVDNVSADSASNSEEANKKEQLISNQPQTIKAALKEALTSVTFLLITLGFTVCGFHVSFIATHLPAYLEGHGIDSSLAAWSVSVLGFGSCVGTVTMGWLCTKFRPKYLLTCLYFGRVVILAIFIWVPTSMTTIFVFSTIFGLLWLSTVPVTTKFVGDVFGFRYLGTLTSITFVGHQIGAFCGAYIGGLEYDATGSYIRMWYASLALGIFAGCANLFASDKSLRWHHPQPLKEVDEST</sequence>